<sequence>VKTAIPRLIRNPPQTSPKGRPQLRFTSPKGNLPASFLTGVKFLRRSAQHNEITTKDAVTKLELFFSVHQLFTTVKNLN</sequence>
<reference evidence="2" key="1">
    <citation type="submission" date="2018-05" db="EMBL/GenBank/DDBJ databases">
        <authorList>
            <person name="Lanie J.A."/>
            <person name="Ng W.-L."/>
            <person name="Kazmierczak K.M."/>
            <person name="Andrzejewski T.M."/>
            <person name="Davidsen T.M."/>
            <person name="Wayne K.J."/>
            <person name="Tettelin H."/>
            <person name="Glass J.I."/>
            <person name="Rusch D."/>
            <person name="Podicherti R."/>
            <person name="Tsui H.-C.T."/>
            <person name="Winkler M.E."/>
        </authorList>
    </citation>
    <scope>NUCLEOTIDE SEQUENCE</scope>
</reference>
<evidence type="ECO:0000256" key="1">
    <source>
        <dbReference type="SAM" id="MobiDB-lite"/>
    </source>
</evidence>
<feature type="region of interest" description="Disordered" evidence="1">
    <location>
        <begin position="1"/>
        <end position="28"/>
    </location>
</feature>
<protein>
    <submittedName>
        <fullName evidence="2">Uncharacterized protein</fullName>
    </submittedName>
</protein>
<name>A0A383E6E8_9ZZZZ</name>
<proteinExistence type="predicted"/>
<gene>
    <name evidence="2" type="ORF">METZ01_LOCUS505256</name>
</gene>
<organism evidence="2">
    <name type="scientific">marine metagenome</name>
    <dbReference type="NCBI Taxonomy" id="408172"/>
    <lineage>
        <taxon>unclassified sequences</taxon>
        <taxon>metagenomes</taxon>
        <taxon>ecological metagenomes</taxon>
    </lineage>
</organism>
<dbReference type="AlphaFoldDB" id="A0A383E6E8"/>
<dbReference type="EMBL" id="UINC01223274">
    <property type="protein sequence ID" value="SVE52402.1"/>
    <property type="molecule type" value="Genomic_DNA"/>
</dbReference>
<evidence type="ECO:0000313" key="2">
    <source>
        <dbReference type="EMBL" id="SVE52402.1"/>
    </source>
</evidence>
<accession>A0A383E6E8</accession>
<feature type="non-terminal residue" evidence="2">
    <location>
        <position position="1"/>
    </location>
</feature>